<dbReference type="Gene3D" id="1.25.40.10">
    <property type="entry name" value="Tetratricopeptide repeat domain"/>
    <property type="match status" value="2"/>
</dbReference>
<reference evidence="8 9" key="2">
    <citation type="submission" date="2018-11" db="EMBL/GenBank/DDBJ databases">
        <authorList>
            <consortium name="Pathogen Informatics"/>
        </authorList>
    </citation>
    <scope>NUCLEOTIDE SEQUENCE [LARGE SCALE GENOMIC DNA]</scope>
    <source>
        <strain evidence="8">Dakar</strain>
        <strain evidence="9">Dakar, Senegal</strain>
    </source>
</reference>
<dbReference type="WBParaSite" id="SCUD_0001677801-mRNA-1">
    <property type="protein sequence ID" value="SCUD_0001677801-mRNA-1"/>
    <property type="gene ID" value="SCUD_0001677801"/>
</dbReference>
<evidence type="ECO:0000256" key="4">
    <source>
        <dbReference type="ARBA" id="ARBA00023187"/>
    </source>
</evidence>
<dbReference type="AlphaFoldDB" id="A0A183KNZ5"/>
<dbReference type="GO" id="GO:0030627">
    <property type="term" value="F:pre-mRNA 5'-splice site binding"/>
    <property type="evidence" value="ECO:0007669"/>
    <property type="project" value="TreeGrafter"/>
</dbReference>
<dbReference type="Pfam" id="PF23241">
    <property type="entry name" value="HAT_PRP39_C"/>
    <property type="match status" value="2"/>
</dbReference>
<proteinExistence type="inferred from homology"/>
<dbReference type="PANTHER" id="PTHR17204:SF5">
    <property type="entry name" value="PRE-MRNA-PROCESSING FACTOR 39"/>
    <property type="match status" value="1"/>
</dbReference>
<keyword evidence="5" id="KW-0539">Nucleus</keyword>
<keyword evidence="7" id="KW-0812">Transmembrane</keyword>
<keyword evidence="7" id="KW-0472">Membrane</keyword>
<dbReference type="GO" id="GO:0000395">
    <property type="term" value="P:mRNA 5'-splice site recognition"/>
    <property type="evidence" value="ECO:0007669"/>
    <property type="project" value="TreeGrafter"/>
</dbReference>
<reference evidence="10" key="1">
    <citation type="submission" date="2016-06" db="UniProtKB">
        <authorList>
            <consortium name="WormBaseParasite"/>
        </authorList>
    </citation>
    <scope>IDENTIFICATION</scope>
</reference>
<keyword evidence="9" id="KW-1185">Reference proteome</keyword>
<dbReference type="GO" id="GO:0005685">
    <property type="term" value="C:U1 snRNP"/>
    <property type="evidence" value="ECO:0007669"/>
    <property type="project" value="TreeGrafter"/>
</dbReference>
<name>A0A183KNZ5_9TREM</name>
<dbReference type="STRING" id="6186.A0A183KNZ5"/>
<dbReference type="PANTHER" id="PTHR17204">
    <property type="entry name" value="PRE-MRNA PROCESSING PROTEIN PRP39-RELATED"/>
    <property type="match status" value="1"/>
</dbReference>
<protein>
    <submittedName>
        <fullName evidence="10">Suf domain-containing protein</fullName>
    </submittedName>
</protein>
<sequence>MGVKTIPLSVDLWTAYLDAATEYYHTHDDYETKMRSLYESAVDSAGLEFRSDALWEHYISWESGHNRLVNAANIYARLLSIPTQLYFQNWDSFNKLVEENRPEDILSKNEFASMVSQISAATGKPISLEQSTGDISDELEPPILGSTKPVIEIRRPYFHVKPLEEVQLNNWAEYLSFEEAEAGTVISHIREQIKVTNQLSDDKLEEAVLEYPEVKLAKRRVRVLYERCLVACALYEHFWIRYAKYLEYTEGDISAAREVWRRACITHLPYKPTIHWHWGCFEDRYPACLDNPQKFEVLTCLDILTDLEKRLTDSALVCCRRADALRRAGKPSYLWSIEILFICFYVFYIYIDAL</sequence>
<gene>
    <name evidence="8" type="ORF">SCUD_LOCUS16775</name>
</gene>
<dbReference type="InterPro" id="IPR011990">
    <property type="entry name" value="TPR-like_helical_dom_sf"/>
</dbReference>
<comment type="similarity">
    <text evidence="6">Belongs to the PRP39 family.</text>
</comment>
<keyword evidence="7" id="KW-1133">Transmembrane helix</keyword>
<dbReference type="SMART" id="SM00386">
    <property type="entry name" value="HAT"/>
    <property type="match status" value="4"/>
</dbReference>
<dbReference type="Pfam" id="PF23240">
    <property type="entry name" value="HAT_PRP39_N"/>
    <property type="match status" value="1"/>
</dbReference>
<keyword evidence="2" id="KW-0507">mRNA processing</keyword>
<accession>A0A183KNZ5</accession>
<evidence type="ECO:0000313" key="9">
    <source>
        <dbReference type="Proteomes" id="UP000279833"/>
    </source>
</evidence>
<evidence type="ECO:0000256" key="7">
    <source>
        <dbReference type="SAM" id="Phobius"/>
    </source>
</evidence>
<evidence type="ECO:0000256" key="2">
    <source>
        <dbReference type="ARBA" id="ARBA00022664"/>
    </source>
</evidence>
<evidence type="ECO:0000313" key="8">
    <source>
        <dbReference type="EMBL" id="VDP62184.1"/>
    </source>
</evidence>
<keyword evidence="4" id="KW-0508">mRNA splicing</keyword>
<comment type="subcellular location">
    <subcellularLocation>
        <location evidence="1">Nucleus</location>
    </subcellularLocation>
</comment>
<organism evidence="10">
    <name type="scientific">Schistosoma curassoni</name>
    <dbReference type="NCBI Taxonomy" id="6186"/>
    <lineage>
        <taxon>Eukaryota</taxon>
        <taxon>Metazoa</taxon>
        <taxon>Spiralia</taxon>
        <taxon>Lophotrochozoa</taxon>
        <taxon>Platyhelminthes</taxon>
        <taxon>Trematoda</taxon>
        <taxon>Digenea</taxon>
        <taxon>Strigeidida</taxon>
        <taxon>Schistosomatoidea</taxon>
        <taxon>Schistosomatidae</taxon>
        <taxon>Schistosoma</taxon>
    </lineage>
</organism>
<evidence type="ECO:0000313" key="10">
    <source>
        <dbReference type="WBParaSite" id="SCUD_0001677801-mRNA-1"/>
    </source>
</evidence>
<evidence type="ECO:0000256" key="1">
    <source>
        <dbReference type="ARBA" id="ARBA00004123"/>
    </source>
</evidence>
<dbReference type="GO" id="GO:0000243">
    <property type="term" value="C:commitment complex"/>
    <property type="evidence" value="ECO:0007669"/>
    <property type="project" value="TreeGrafter"/>
</dbReference>
<dbReference type="Proteomes" id="UP000279833">
    <property type="component" value="Unassembled WGS sequence"/>
</dbReference>
<evidence type="ECO:0000256" key="3">
    <source>
        <dbReference type="ARBA" id="ARBA00022737"/>
    </source>
</evidence>
<dbReference type="SUPFAM" id="SSF48452">
    <property type="entry name" value="TPR-like"/>
    <property type="match status" value="1"/>
</dbReference>
<keyword evidence="3" id="KW-0677">Repeat</keyword>
<dbReference type="GO" id="GO:0071004">
    <property type="term" value="C:U2-type prespliceosome"/>
    <property type="evidence" value="ECO:0007669"/>
    <property type="project" value="TreeGrafter"/>
</dbReference>
<evidence type="ECO:0000256" key="5">
    <source>
        <dbReference type="ARBA" id="ARBA00023242"/>
    </source>
</evidence>
<dbReference type="InterPro" id="IPR003107">
    <property type="entry name" value="HAT"/>
</dbReference>
<dbReference type="InterPro" id="IPR059164">
    <property type="entry name" value="HAT_PRP39_C"/>
</dbReference>
<evidence type="ECO:0000256" key="6">
    <source>
        <dbReference type="ARBA" id="ARBA00038019"/>
    </source>
</evidence>
<feature type="transmembrane region" description="Helical" evidence="7">
    <location>
        <begin position="333"/>
        <end position="351"/>
    </location>
</feature>
<dbReference type="EMBL" id="UZAK01039033">
    <property type="protein sequence ID" value="VDP62184.1"/>
    <property type="molecule type" value="Genomic_DNA"/>
</dbReference>